<gene>
    <name evidence="7" type="ORF">RFI_15145</name>
</gene>
<evidence type="ECO:0000256" key="3">
    <source>
        <dbReference type="ARBA" id="ARBA00022989"/>
    </source>
</evidence>
<comment type="caution">
    <text evidence="7">The sequence shown here is derived from an EMBL/GenBank/DDBJ whole genome shotgun (WGS) entry which is preliminary data.</text>
</comment>
<name>X6N807_RETFI</name>
<dbReference type="OrthoDB" id="306876at2759"/>
<dbReference type="PANTHER" id="PTHR22911">
    <property type="entry name" value="ACYL-MALONYL CONDENSING ENZYME-RELATED"/>
    <property type="match status" value="1"/>
</dbReference>
<feature type="transmembrane region" description="Helical" evidence="5">
    <location>
        <begin position="232"/>
        <end position="249"/>
    </location>
</feature>
<feature type="transmembrane region" description="Helical" evidence="5">
    <location>
        <begin position="178"/>
        <end position="199"/>
    </location>
</feature>
<feature type="transmembrane region" description="Helical" evidence="5">
    <location>
        <begin position="150"/>
        <end position="172"/>
    </location>
</feature>
<dbReference type="InterPro" id="IPR000620">
    <property type="entry name" value="EamA_dom"/>
</dbReference>
<evidence type="ECO:0000256" key="2">
    <source>
        <dbReference type="ARBA" id="ARBA00022692"/>
    </source>
</evidence>
<evidence type="ECO:0000313" key="8">
    <source>
        <dbReference type="Proteomes" id="UP000023152"/>
    </source>
</evidence>
<dbReference type="AlphaFoldDB" id="X6N807"/>
<accession>X6N807</accession>
<evidence type="ECO:0000256" key="4">
    <source>
        <dbReference type="ARBA" id="ARBA00023136"/>
    </source>
</evidence>
<dbReference type="PANTHER" id="PTHR22911:SF6">
    <property type="entry name" value="SOLUTE CARRIER FAMILY 35 MEMBER G1"/>
    <property type="match status" value="1"/>
</dbReference>
<dbReference type="EMBL" id="ASPP01011068">
    <property type="protein sequence ID" value="ETO22058.1"/>
    <property type="molecule type" value="Genomic_DNA"/>
</dbReference>
<dbReference type="OMA" id="WVLKEPP"/>
<keyword evidence="4 5" id="KW-0472">Membrane</keyword>
<organism evidence="7 8">
    <name type="scientific">Reticulomyxa filosa</name>
    <dbReference type="NCBI Taxonomy" id="46433"/>
    <lineage>
        <taxon>Eukaryota</taxon>
        <taxon>Sar</taxon>
        <taxon>Rhizaria</taxon>
        <taxon>Retaria</taxon>
        <taxon>Foraminifera</taxon>
        <taxon>Monothalamids</taxon>
        <taxon>Reticulomyxidae</taxon>
        <taxon>Reticulomyxa</taxon>
    </lineage>
</organism>
<evidence type="ECO:0000259" key="6">
    <source>
        <dbReference type="Pfam" id="PF00892"/>
    </source>
</evidence>
<dbReference type="Proteomes" id="UP000023152">
    <property type="component" value="Unassembled WGS sequence"/>
</dbReference>
<feature type="transmembrane region" description="Helical" evidence="5">
    <location>
        <begin position="206"/>
        <end position="226"/>
    </location>
</feature>
<feature type="transmembrane region" description="Helical" evidence="5">
    <location>
        <begin position="31"/>
        <end position="50"/>
    </location>
</feature>
<evidence type="ECO:0000256" key="5">
    <source>
        <dbReference type="SAM" id="Phobius"/>
    </source>
</evidence>
<dbReference type="SUPFAM" id="SSF103481">
    <property type="entry name" value="Multidrug resistance efflux transporter EmrE"/>
    <property type="match status" value="1"/>
</dbReference>
<feature type="domain" description="EamA" evidence="6">
    <location>
        <begin position="1"/>
        <end position="83"/>
    </location>
</feature>
<keyword evidence="8" id="KW-1185">Reference proteome</keyword>
<dbReference type="GO" id="GO:0016020">
    <property type="term" value="C:membrane"/>
    <property type="evidence" value="ECO:0007669"/>
    <property type="project" value="UniProtKB-SubCell"/>
</dbReference>
<proteinExistence type="predicted"/>
<sequence length="265" mass="29994">MFGIICMLLCCFFYALLNCLARYLSTTIHPLTMVFYRNFIALILILPFVIPKISAIINRESFNRLNLARGIGGFLSMAFWNYGRIFLKEKLSFDKIIALTLGFFGTYVILKPDVNGISLATIYVLMSSLIWASTNIMVKKLTKSQDAYTIVFYMALIIAPISFPWVIMHPYIPNLKELGIITLIALSSNIAQILIAKAYTKTRVTVVIPFDFTRLIFGSMIAYIMFGEILQLNTLIGSIMILIAGYLVAYMELKRKNEKVVVEAS</sequence>
<dbReference type="Pfam" id="PF00892">
    <property type="entry name" value="EamA"/>
    <property type="match status" value="2"/>
</dbReference>
<evidence type="ECO:0000313" key="7">
    <source>
        <dbReference type="EMBL" id="ETO22058.1"/>
    </source>
</evidence>
<evidence type="ECO:0000256" key="1">
    <source>
        <dbReference type="ARBA" id="ARBA00004141"/>
    </source>
</evidence>
<reference evidence="7 8" key="1">
    <citation type="journal article" date="2013" name="Curr. Biol.">
        <title>The Genome of the Foraminiferan Reticulomyxa filosa.</title>
        <authorList>
            <person name="Glockner G."/>
            <person name="Hulsmann N."/>
            <person name="Schleicher M."/>
            <person name="Noegel A.A."/>
            <person name="Eichinger L."/>
            <person name="Gallinger C."/>
            <person name="Pawlowski J."/>
            <person name="Sierra R."/>
            <person name="Euteneuer U."/>
            <person name="Pillet L."/>
            <person name="Moustafa A."/>
            <person name="Platzer M."/>
            <person name="Groth M."/>
            <person name="Szafranski K."/>
            <person name="Schliwa M."/>
        </authorList>
    </citation>
    <scope>NUCLEOTIDE SEQUENCE [LARGE SCALE GENOMIC DNA]</scope>
</reference>
<feature type="domain" description="EamA" evidence="6">
    <location>
        <begin position="120"/>
        <end position="248"/>
    </location>
</feature>
<keyword evidence="3 5" id="KW-1133">Transmembrane helix</keyword>
<protein>
    <submittedName>
        <fullName evidence="7">Integral membrane protein</fullName>
    </submittedName>
</protein>
<keyword evidence="2 5" id="KW-0812">Transmembrane</keyword>
<comment type="subcellular location">
    <subcellularLocation>
        <location evidence="1">Membrane</location>
        <topology evidence="1">Multi-pass membrane protein</topology>
    </subcellularLocation>
</comment>
<feature type="transmembrane region" description="Helical" evidence="5">
    <location>
        <begin position="116"/>
        <end position="138"/>
    </location>
</feature>
<dbReference type="InterPro" id="IPR037185">
    <property type="entry name" value="EmrE-like"/>
</dbReference>